<keyword evidence="2" id="KW-1185">Reference proteome</keyword>
<sequence length="378" mass="42689">MKKLVFGIATLVAITSFHSCQKENISASDSKITQQKANSTIRSANGELVFEDEAHFLTSLPHLAEMNDADRIAWEKAIGFESLLSIEQRIMEQENQRIEKFFEGVDPGLTVAEYEAMGLYYQPSEEYLNYLQTGVLERLEEKDGSISTRVSVTDPSFHYVLGASRKVHVGDQLYEFNGSVLKVYDNTGAIVKEIDYNSQEKLNGEYNFTRGIGPSGNRGGWINDPARGSDYRYRSFVTFSSSFTTSSLSQSYYWYARAEQRRFGNWATRNNYLPIWGFQASWKFDYWVIYNGAPYGTAIDSDSPSNMLNNSSGYATSPYGLSNLNTNYTVRYLYPHGLYSINPATAGFSFFENVRIYSNSYSSSFTGGASGYSFVLYN</sequence>
<reference evidence="1 2" key="1">
    <citation type="journal article" date="2019" name="Int. J. Syst. Evol. Microbiol.">
        <title>The Global Catalogue of Microorganisms (GCM) 10K type strain sequencing project: providing services to taxonomists for standard genome sequencing and annotation.</title>
        <authorList>
            <consortium name="The Broad Institute Genomics Platform"/>
            <consortium name="The Broad Institute Genome Sequencing Center for Infectious Disease"/>
            <person name="Wu L."/>
            <person name="Ma J."/>
        </authorList>
    </citation>
    <scope>NUCLEOTIDE SEQUENCE [LARGE SCALE GENOMIC DNA]</scope>
    <source>
        <strain evidence="1 2">JCM 16083</strain>
    </source>
</reference>
<accession>A0ABN1MV34</accession>
<comment type="caution">
    <text evidence="1">The sequence shown here is derived from an EMBL/GenBank/DDBJ whole genome shotgun (WGS) entry which is preliminary data.</text>
</comment>
<dbReference type="RefSeq" id="WP_343790546.1">
    <property type="nucleotide sequence ID" value="NZ_BAAAFH010000022.1"/>
</dbReference>
<protein>
    <submittedName>
        <fullName evidence="1">Uncharacterized protein</fullName>
    </submittedName>
</protein>
<name>A0ABN1MV34_9FLAO</name>
<proteinExistence type="predicted"/>
<gene>
    <name evidence="1" type="ORF">GCM10009118_32620</name>
</gene>
<organism evidence="1 2">
    <name type="scientific">Wandonia haliotis</name>
    <dbReference type="NCBI Taxonomy" id="574963"/>
    <lineage>
        <taxon>Bacteria</taxon>
        <taxon>Pseudomonadati</taxon>
        <taxon>Bacteroidota</taxon>
        <taxon>Flavobacteriia</taxon>
        <taxon>Flavobacteriales</taxon>
        <taxon>Crocinitomicaceae</taxon>
        <taxon>Wandonia</taxon>
    </lineage>
</organism>
<evidence type="ECO:0000313" key="1">
    <source>
        <dbReference type="EMBL" id="GAA0876852.1"/>
    </source>
</evidence>
<evidence type="ECO:0000313" key="2">
    <source>
        <dbReference type="Proteomes" id="UP001501126"/>
    </source>
</evidence>
<dbReference type="EMBL" id="BAAAFH010000022">
    <property type="protein sequence ID" value="GAA0876852.1"/>
    <property type="molecule type" value="Genomic_DNA"/>
</dbReference>
<dbReference type="Proteomes" id="UP001501126">
    <property type="component" value="Unassembled WGS sequence"/>
</dbReference>